<accession>A0A2J7QBT4</accession>
<organism evidence="2 3">
    <name type="scientific">Cryptotermes secundus</name>
    <dbReference type="NCBI Taxonomy" id="105785"/>
    <lineage>
        <taxon>Eukaryota</taxon>
        <taxon>Metazoa</taxon>
        <taxon>Ecdysozoa</taxon>
        <taxon>Arthropoda</taxon>
        <taxon>Hexapoda</taxon>
        <taxon>Insecta</taxon>
        <taxon>Pterygota</taxon>
        <taxon>Neoptera</taxon>
        <taxon>Polyneoptera</taxon>
        <taxon>Dictyoptera</taxon>
        <taxon>Blattodea</taxon>
        <taxon>Blattoidea</taxon>
        <taxon>Termitoidae</taxon>
        <taxon>Kalotermitidae</taxon>
        <taxon>Cryptotermitinae</taxon>
        <taxon>Cryptotermes</taxon>
    </lineage>
</organism>
<name>A0A2J7QBT4_9NEOP</name>
<dbReference type="CDD" id="cd09272">
    <property type="entry name" value="RNase_HI_RT_Ty1"/>
    <property type="match status" value="1"/>
</dbReference>
<reference evidence="2 3" key="1">
    <citation type="submission" date="2017-12" db="EMBL/GenBank/DDBJ databases">
        <title>Hemimetabolous genomes reveal molecular basis of termite eusociality.</title>
        <authorList>
            <person name="Harrison M.C."/>
            <person name="Jongepier E."/>
            <person name="Robertson H.M."/>
            <person name="Arning N."/>
            <person name="Bitard-Feildel T."/>
            <person name="Chao H."/>
            <person name="Childers C.P."/>
            <person name="Dinh H."/>
            <person name="Doddapaneni H."/>
            <person name="Dugan S."/>
            <person name="Gowin J."/>
            <person name="Greiner C."/>
            <person name="Han Y."/>
            <person name="Hu H."/>
            <person name="Hughes D.S.T."/>
            <person name="Huylmans A.-K."/>
            <person name="Kemena C."/>
            <person name="Kremer L.P.M."/>
            <person name="Lee S.L."/>
            <person name="Lopez-Ezquerra A."/>
            <person name="Mallet L."/>
            <person name="Monroy-Kuhn J.M."/>
            <person name="Moser A."/>
            <person name="Murali S.C."/>
            <person name="Muzny D.M."/>
            <person name="Otani S."/>
            <person name="Piulachs M.-D."/>
            <person name="Poelchau M."/>
            <person name="Qu J."/>
            <person name="Schaub F."/>
            <person name="Wada-Katsumata A."/>
            <person name="Worley K.C."/>
            <person name="Xie Q."/>
            <person name="Ylla G."/>
            <person name="Poulsen M."/>
            <person name="Gibbs R.A."/>
            <person name="Schal C."/>
            <person name="Richards S."/>
            <person name="Belles X."/>
            <person name="Korb J."/>
            <person name="Bornberg-Bauer E."/>
        </authorList>
    </citation>
    <scope>NUCLEOTIDE SEQUENCE [LARGE SCALE GENOMIC DNA]</scope>
    <source>
        <tissue evidence="2">Whole body</tissue>
    </source>
</reference>
<dbReference type="Pfam" id="PF07727">
    <property type="entry name" value="RVT_2"/>
    <property type="match status" value="1"/>
</dbReference>
<evidence type="ECO:0000259" key="1">
    <source>
        <dbReference type="Pfam" id="PF07727"/>
    </source>
</evidence>
<comment type="caution">
    <text evidence="2">The sequence shown here is derived from an EMBL/GenBank/DDBJ whole genome shotgun (WGS) entry which is preliminary data.</text>
</comment>
<dbReference type="EMBL" id="NEVH01016296">
    <property type="protein sequence ID" value="PNF26042.1"/>
    <property type="molecule type" value="Genomic_DNA"/>
</dbReference>
<protein>
    <recommendedName>
        <fullName evidence="1">Reverse transcriptase Ty1/copia-type domain-containing protein</fullName>
    </recommendedName>
</protein>
<dbReference type="PANTHER" id="PTHR11439">
    <property type="entry name" value="GAG-POL-RELATED RETROTRANSPOSON"/>
    <property type="match status" value="1"/>
</dbReference>
<gene>
    <name evidence="2" type="ORF">B7P43_G06356</name>
</gene>
<sequence>MAIHVDDRIIMGEDERQIEEMLLKLENQFQITKTTNPKVYLRIQSERQPDGIHISQTNYARQMLEKYNMQESQEMKTPMATTPPTNDEGENDIRFLYTEAVGSLLYMSSKTRPDMAFAVNVESRTLENPDKVAVQNAKRTLRYVKGTRDSGIKYTSSDSETVKLEAFSDADYAGDVKDRKSVTGYVIMMSGGPISWCSRKQSIVALSTTEAEYISAAECCKELKYLKTLIEELTGKRVEAELCVDNQSAIKLIESGQVTRRSKHTDVRYHYISEQLKIL</sequence>
<proteinExistence type="predicted"/>
<dbReference type="Proteomes" id="UP000235965">
    <property type="component" value="Unassembled WGS sequence"/>
</dbReference>
<keyword evidence="3" id="KW-1185">Reference proteome</keyword>
<dbReference type="InterPro" id="IPR013103">
    <property type="entry name" value="RVT_2"/>
</dbReference>
<dbReference type="OrthoDB" id="412285at2759"/>
<evidence type="ECO:0000313" key="2">
    <source>
        <dbReference type="EMBL" id="PNF26042.1"/>
    </source>
</evidence>
<dbReference type="InParanoid" id="A0A2J7QBT4"/>
<dbReference type="PANTHER" id="PTHR11439:SF483">
    <property type="entry name" value="PEPTIDE SYNTHASE GLIP-LIKE, PUTATIVE (AFU_ORTHOLOGUE AFUA_3G12920)-RELATED"/>
    <property type="match status" value="1"/>
</dbReference>
<evidence type="ECO:0000313" key="3">
    <source>
        <dbReference type="Proteomes" id="UP000235965"/>
    </source>
</evidence>
<dbReference type="AlphaFoldDB" id="A0A2J7QBT4"/>
<dbReference type="STRING" id="105785.A0A2J7QBT4"/>
<feature type="domain" description="Reverse transcriptase Ty1/copia-type" evidence="1">
    <location>
        <begin position="2"/>
        <end position="80"/>
    </location>
</feature>